<evidence type="ECO:0000256" key="1">
    <source>
        <dbReference type="SAM" id="MobiDB-lite"/>
    </source>
</evidence>
<feature type="region of interest" description="Disordered" evidence="1">
    <location>
        <begin position="1"/>
        <end position="22"/>
    </location>
</feature>
<dbReference type="AlphaFoldDB" id="A0A9P5LB00"/>
<sequence length="206" mass="21601">MVNSYHPDTNTLGSHTKNRHPQYNDVNQSAAERGQAAADPEILLPAGPAVEPIVASLSAIAASSGTDDSIDADWEKIGSEIFAPPAPSTSDNTAGRAPASTPAASTPASTSVPVAGNLTSTSLFSLHQLTISNINLHNMINNHCSIHERIWDRRRGHSTVVSAFGRTSDLTSIELGEPFGPFLVDAPASNMFGIGAWADVSRPPIP</sequence>
<keyword evidence="3" id="KW-1185">Reference proteome</keyword>
<evidence type="ECO:0000313" key="2">
    <source>
        <dbReference type="EMBL" id="KAF7543503.1"/>
    </source>
</evidence>
<dbReference type="EMBL" id="JAANBB010000362">
    <property type="protein sequence ID" value="KAF7543503.1"/>
    <property type="molecule type" value="Genomic_DNA"/>
</dbReference>
<name>A0A9P5LB00_9HYPO</name>
<feature type="compositionally biased region" description="Polar residues" evidence="1">
    <location>
        <begin position="1"/>
        <end position="15"/>
    </location>
</feature>
<organism evidence="2 3">
    <name type="scientific">Cylindrodendrum hubeiense</name>
    <dbReference type="NCBI Taxonomy" id="595255"/>
    <lineage>
        <taxon>Eukaryota</taxon>
        <taxon>Fungi</taxon>
        <taxon>Dikarya</taxon>
        <taxon>Ascomycota</taxon>
        <taxon>Pezizomycotina</taxon>
        <taxon>Sordariomycetes</taxon>
        <taxon>Hypocreomycetidae</taxon>
        <taxon>Hypocreales</taxon>
        <taxon>Nectriaceae</taxon>
        <taxon>Cylindrodendrum</taxon>
    </lineage>
</organism>
<feature type="compositionally biased region" description="Low complexity" evidence="1">
    <location>
        <begin position="97"/>
        <end position="111"/>
    </location>
</feature>
<comment type="caution">
    <text evidence="2">The sequence shown here is derived from an EMBL/GenBank/DDBJ whole genome shotgun (WGS) entry which is preliminary data.</text>
</comment>
<accession>A0A9P5LB00</accession>
<proteinExistence type="predicted"/>
<protein>
    <submittedName>
        <fullName evidence="2">Uncharacterized protein</fullName>
    </submittedName>
</protein>
<dbReference type="OrthoDB" id="5097621at2759"/>
<gene>
    <name evidence="2" type="ORF">G7Z17_g10688</name>
</gene>
<evidence type="ECO:0000313" key="3">
    <source>
        <dbReference type="Proteomes" id="UP000722485"/>
    </source>
</evidence>
<dbReference type="Proteomes" id="UP000722485">
    <property type="component" value="Unassembled WGS sequence"/>
</dbReference>
<reference evidence="2" key="1">
    <citation type="submission" date="2020-03" db="EMBL/GenBank/DDBJ databases">
        <title>Draft Genome Sequence of Cylindrodendrum hubeiense.</title>
        <authorList>
            <person name="Buettner E."/>
            <person name="Kellner H."/>
        </authorList>
    </citation>
    <scope>NUCLEOTIDE SEQUENCE</scope>
    <source>
        <strain evidence="2">IHI 201604</strain>
    </source>
</reference>
<feature type="region of interest" description="Disordered" evidence="1">
    <location>
        <begin position="81"/>
        <end position="111"/>
    </location>
</feature>